<organism evidence="7 8">
    <name type="scientific">Blastochloris sulfoviridis</name>
    <dbReference type="NCBI Taxonomy" id="50712"/>
    <lineage>
        <taxon>Bacteria</taxon>
        <taxon>Pseudomonadati</taxon>
        <taxon>Pseudomonadota</taxon>
        <taxon>Alphaproteobacteria</taxon>
        <taxon>Hyphomicrobiales</taxon>
        <taxon>Blastochloridaceae</taxon>
        <taxon>Blastochloris</taxon>
    </lineage>
</organism>
<dbReference type="Gene3D" id="1.10.287.950">
    <property type="entry name" value="Methyl-accepting chemotaxis protein"/>
    <property type="match status" value="1"/>
</dbReference>
<evidence type="ECO:0000256" key="4">
    <source>
        <dbReference type="SAM" id="Phobius"/>
    </source>
</evidence>
<dbReference type="Proteomes" id="UP000323886">
    <property type="component" value="Unassembled WGS sequence"/>
</dbReference>
<dbReference type="GO" id="GO:0016020">
    <property type="term" value="C:membrane"/>
    <property type="evidence" value="ECO:0007669"/>
    <property type="project" value="InterPro"/>
</dbReference>
<accession>A0A5M6HQH4</accession>
<dbReference type="PANTHER" id="PTHR32089">
    <property type="entry name" value="METHYL-ACCEPTING CHEMOTAXIS PROTEIN MCPB"/>
    <property type="match status" value="1"/>
</dbReference>
<dbReference type="Gene3D" id="6.10.340.10">
    <property type="match status" value="1"/>
</dbReference>
<comment type="similarity">
    <text evidence="2">Belongs to the methyl-accepting chemotaxis (MCP) protein family.</text>
</comment>
<comment type="caution">
    <text evidence="7">The sequence shown here is derived from an EMBL/GenBank/DDBJ whole genome shotgun (WGS) entry which is preliminary data.</text>
</comment>
<feature type="transmembrane region" description="Helical" evidence="4">
    <location>
        <begin position="324"/>
        <end position="345"/>
    </location>
</feature>
<dbReference type="PANTHER" id="PTHR32089:SF112">
    <property type="entry name" value="LYSOZYME-LIKE PROTEIN-RELATED"/>
    <property type="match status" value="1"/>
</dbReference>
<dbReference type="InterPro" id="IPR004089">
    <property type="entry name" value="MCPsignal_dom"/>
</dbReference>
<keyword evidence="4" id="KW-0472">Membrane</keyword>
<feature type="domain" description="Methyl-accepting transducer" evidence="5">
    <location>
        <begin position="439"/>
        <end position="547"/>
    </location>
</feature>
<dbReference type="OrthoDB" id="7293398at2"/>
<evidence type="ECO:0000256" key="1">
    <source>
        <dbReference type="ARBA" id="ARBA00023224"/>
    </source>
</evidence>
<keyword evidence="4" id="KW-1133">Transmembrane helix</keyword>
<evidence type="ECO:0000259" key="6">
    <source>
        <dbReference type="PROSITE" id="PS50885"/>
    </source>
</evidence>
<dbReference type="SMART" id="SM00304">
    <property type="entry name" value="HAMP"/>
    <property type="match status" value="1"/>
</dbReference>
<reference evidence="7 8" key="1">
    <citation type="submission" date="2019-09" db="EMBL/GenBank/DDBJ databases">
        <title>Draft Whole-Genome sequence of Blastochloris sulfoviridis DSM 729.</title>
        <authorList>
            <person name="Meyer T.E."/>
            <person name="Kyndt J.A."/>
        </authorList>
    </citation>
    <scope>NUCLEOTIDE SEQUENCE [LARGE SCALE GENOMIC DNA]</scope>
    <source>
        <strain evidence="7 8">DSM 729</strain>
    </source>
</reference>
<evidence type="ECO:0000256" key="2">
    <source>
        <dbReference type="ARBA" id="ARBA00029447"/>
    </source>
</evidence>
<dbReference type="PROSITE" id="PS50111">
    <property type="entry name" value="CHEMOTAXIS_TRANSDUC_2"/>
    <property type="match status" value="1"/>
</dbReference>
<dbReference type="GO" id="GO:0007165">
    <property type="term" value="P:signal transduction"/>
    <property type="evidence" value="ECO:0007669"/>
    <property type="project" value="UniProtKB-KW"/>
</dbReference>
<sequence length="547" mass="57718">MQRDRHEARGVGAAACRVETGMKLNLRIGAKLALTSAAGVLIVGALVINNQISNNHVGELADDSQDAAFVLDMTKEAGANIQDMRLAFRDIRLSNSIEDVEKLIGTMQAEVSTARENLKHADAKSRFPANKERLAKAISLLDPYFNGNREAAGLQREMITLRDKLIVIAGEWDKGKAAVRDLLGKTGTQKAEFLLLLEQADSSSKDGRLAAWRFQATGETALQARAEQSMAQAVSILNAIERQAADERITAAIKAMEGSGSDLVTATKALVAAQGAQNDIMDKRVRPLAREMEALFAATEQAAKTRADEISRETNAAIAQSGTWSLVFGGLVIIVLIGSTVFGMVSIAKPIRAIAGVLEKLAAGDKSLDVPYVQRGDEVGETARAANVFKDNLIRMDQMTAEQKAAEARAEAERKAAMHQMANSFEQAVGGIIGAVSSASSQLQGAAQTMSAAAEQTNRQSVAVASASEEASSNVQTVASAAEELATSVAEIGRRVNESASIAAEAARDADATAQKVARLSLAAQKIGDIVGLISTIAGQTNLLALN</sequence>
<dbReference type="EMBL" id="VWPL01000031">
    <property type="protein sequence ID" value="KAA5598134.1"/>
    <property type="molecule type" value="Genomic_DNA"/>
</dbReference>
<dbReference type="Pfam" id="PF00672">
    <property type="entry name" value="HAMP"/>
    <property type="match status" value="1"/>
</dbReference>
<feature type="domain" description="HAMP" evidence="6">
    <location>
        <begin position="345"/>
        <end position="398"/>
    </location>
</feature>
<keyword evidence="8" id="KW-1185">Reference proteome</keyword>
<protein>
    <submittedName>
        <fullName evidence="7">HAMP domain-containing protein</fullName>
    </submittedName>
</protein>
<feature type="non-terminal residue" evidence="7">
    <location>
        <position position="547"/>
    </location>
</feature>
<proteinExistence type="inferred from homology"/>
<dbReference type="SUPFAM" id="SSF58104">
    <property type="entry name" value="Methyl-accepting chemotaxis protein (MCP) signaling domain"/>
    <property type="match status" value="1"/>
</dbReference>
<dbReference type="PROSITE" id="PS50885">
    <property type="entry name" value="HAMP"/>
    <property type="match status" value="1"/>
</dbReference>
<dbReference type="CDD" id="cd06225">
    <property type="entry name" value="HAMP"/>
    <property type="match status" value="1"/>
</dbReference>
<evidence type="ECO:0000313" key="7">
    <source>
        <dbReference type="EMBL" id="KAA5598134.1"/>
    </source>
</evidence>
<name>A0A5M6HQH4_9HYPH</name>
<evidence type="ECO:0000256" key="3">
    <source>
        <dbReference type="PROSITE-ProRule" id="PRU00284"/>
    </source>
</evidence>
<dbReference type="AlphaFoldDB" id="A0A5M6HQH4"/>
<dbReference type="InterPro" id="IPR003660">
    <property type="entry name" value="HAMP_dom"/>
</dbReference>
<keyword evidence="1 3" id="KW-0807">Transducer</keyword>
<evidence type="ECO:0000313" key="8">
    <source>
        <dbReference type="Proteomes" id="UP000323886"/>
    </source>
</evidence>
<gene>
    <name evidence="7" type="ORF">F1193_13870</name>
</gene>
<evidence type="ECO:0000259" key="5">
    <source>
        <dbReference type="PROSITE" id="PS50111"/>
    </source>
</evidence>
<keyword evidence="4" id="KW-0812">Transmembrane</keyword>